<feature type="transmembrane region" description="Helical" evidence="17">
    <location>
        <begin position="166"/>
        <end position="192"/>
    </location>
</feature>
<evidence type="ECO:0000256" key="16">
    <source>
        <dbReference type="RuleBase" id="RU003938"/>
    </source>
</evidence>
<reference evidence="18" key="2">
    <citation type="journal article" date="2008" name="Curr. Biol.">
        <title>Chromatophore genome sequence of Paulinella sheds light on acquisition of photosynthesis by eukaryotes.</title>
        <authorList>
            <person name="Nowack E.C.M."/>
            <person name="Melkonian M."/>
            <person name="Gloeckner G."/>
        </authorList>
    </citation>
    <scope>NUCLEOTIDE SEQUENCE [LARGE SCALE GENOMIC DNA]</scope>
</reference>
<evidence type="ECO:0000256" key="10">
    <source>
        <dbReference type="ARBA" id="ARBA00022695"/>
    </source>
</evidence>
<evidence type="ECO:0000256" key="4">
    <source>
        <dbReference type="ARBA" id="ARBA00005189"/>
    </source>
</evidence>
<keyword evidence="14" id="KW-0594">Phospholipid biosynthesis</keyword>
<evidence type="ECO:0000256" key="12">
    <source>
        <dbReference type="ARBA" id="ARBA00023098"/>
    </source>
</evidence>
<dbReference type="EMBL" id="CP000815">
    <property type="protein sequence ID" value="ACB43204.1"/>
    <property type="molecule type" value="Genomic_DNA"/>
</dbReference>
<dbReference type="GO" id="GO:0016024">
    <property type="term" value="P:CDP-diacylglycerol biosynthetic process"/>
    <property type="evidence" value="ECO:0007669"/>
    <property type="project" value="UniProtKB-UniPathway"/>
</dbReference>
<feature type="transmembrane region" description="Helical" evidence="17">
    <location>
        <begin position="124"/>
        <end position="146"/>
    </location>
</feature>
<evidence type="ECO:0000256" key="9">
    <source>
        <dbReference type="ARBA" id="ARBA00022692"/>
    </source>
</evidence>
<reference evidence="18" key="1">
    <citation type="submission" date="2007-08" db="EMBL/GenBank/DDBJ databases">
        <authorList>
            <person name="Gloeckner G."/>
            <person name="Nowack E."/>
            <person name="Melkonian M."/>
        </authorList>
    </citation>
    <scope>NUCLEOTIDE SEQUENCE</scope>
</reference>
<sequence>MTIPSTLTSLTSRPSRQGVSEKRFSSGLLAGACGLLIVGLGGWWFTFALSLIIHLGLLEFFRLTQFKGIRPAAKTTLVVCHLLLIVTMWGSGGGLPANLAAAIVPVSSAIICGWLLMQPVNSTIADIAASIFGLFYLGFLPSHWLLLRELGASAIDLTPALEKSPLPITPGMALTLMACLIIVATDIGSYLIGRNIGRYPLSSISPGKTVEGAIGGVTCAMIFGAYGGKILGWEHGYLVGATLGILIAIFALVGDLTESMMKRDAGVKDSGDVIPGHGGILDRIDSYLFTPAVVFYFVTLVVPILKK</sequence>
<geneLocation type="organellar chromatophore" evidence="18"/>
<evidence type="ECO:0000313" key="18">
    <source>
        <dbReference type="EMBL" id="ACB43204.1"/>
    </source>
</evidence>
<dbReference type="EC" id="2.7.7.41" evidence="6 16"/>
<keyword evidence="18" id="KW-0934">Plastid</keyword>
<feature type="transmembrane region" description="Helical" evidence="17">
    <location>
        <begin position="97"/>
        <end position="117"/>
    </location>
</feature>
<keyword evidence="12" id="KW-0443">Lipid metabolism</keyword>
<dbReference type="PROSITE" id="PS01315">
    <property type="entry name" value="CDS"/>
    <property type="match status" value="1"/>
</dbReference>
<proteinExistence type="inferred from homology"/>
<evidence type="ECO:0000256" key="15">
    <source>
        <dbReference type="ARBA" id="ARBA00023264"/>
    </source>
</evidence>
<comment type="similarity">
    <text evidence="5 16">Belongs to the CDS family.</text>
</comment>
<evidence type="ECO:0000256" key="6">
    <source>
        <dbReference type="ARBA" id="ARBA00012487"/>
    </source>
</evidence>
<evidence type="ECO:0000256" key="2">
    <source>
        <dbReference type="ARBA" id="ARBA00004141"/>
    </source>
</evidence>
<gene>
    <name evidence="18" type="primary">cdsA</name>
    <name evidence="18" type="ordered locus">PCC_0790</name>
</gene>
<dbReference type="AlphaFoldDB" id="B1X5I5"/>
<keyword evidence="8 16" id="KW-0808">Transferase</keyword>
<comment type="pathway">
    <text evidence="3 16">Phospholipid metabolism; CDP-diacylglycerol biosynthesis; CDP-diacylglycerol from sn-glycerol 3-phosphate: step 3/3.</text>
</comment>
<comment type="subcellular location">
    <subcellularLocation>
        <location evidence="2">Membrane</location>
        <topology evidence="2">Multi-pass membrane protein</topology>
    </subcellularLocation>
</comment>
<dbReference type="Pfam" id="PF01148">
    <property type="entry name" value="CTP_transf_1"/>
    <property type="match status" value="1"/>
</dbReference>
<evidence type="ECO:0000256" key="1">
    <source>
        <dbReference type="ARBA" id="ARBA00001698"/>
    </source>
</evidence>
<feature type="transmembrane region" description="Helical" evidence="17">
    <location>
        <begin position="237"/>
        <end position="254"/>
    </location>
</feature>
<feature type="transmembrane region" description="Helical" evidence="17">
    <location>
        <begin position="287"/>
        <end position="305"/>
    </location>
</feature>
<evidence type="ECO:0000256" key="14">
    <source>
        <dbReference type="ARBA" id="ARBA00023209"/>
    </source>
</evidence>
<dbReference type="GO" id="GO:0004605">
    <property type="term" value="F:phosphatidate cytidylyltransferase activity"/>
    <property type="evidence" value="ECO:0007669"/>
    <property type="project" value="UniProtKB-EC"/>
</dbReference>
<comment type="catalytic activity">
    <reaction evidence="1 16">
        <text>a 1,2-diacyl-sn-glycero-3-phosphate + CTP + H(+) = a CDP-1,2-diacyl-sn-glycerol + diphosphate</text>
        <dbReference type="Rhea" id="RHEA:16229"/>
        <dbReference type="ChEBI" id="CHEBI:15378"/>
        <dbReference type="ChEBI" id="CHEBI:33019"/>
        <dbReference type="ChEBI" id="CHEBI:37563"/>
        <dbReference type="ChEBI" id="CHEBI:58332"/>
        <dbReference type="ChEBI" id="CHEBI:58608"/>
        <dbReference type="EC" id="2.7.7.41"/>
    </reaction>
</comment>
<evidence type="ECO:0000256" key="13">
    <source>
        <dbReference type="ARBA" id="ARBA00023136"/>
    </source>
</evidence>
<evidence type="ECO:0000256" key="17">
    <source>
        <dbReference type="SAM" id="Phobius"/>
    </source>
</evidence>
<keyword evidence="13 17" id="KW-0472">Membrane</keyword>
<name>B1X5I5_PAUCH</name>
<dbReference type="InterPro" id="IPR000374">
    <property type="entry name" value="PC_trans"/>
</dbReference>
<keyword evidence="11 17" id="KW-1133">Transmembrane helix</keyword>
<evidence type="ECO:0000256" key="8">
    <source>
        <dbReference type="ARBA" id="ARBA00022679"/>
    </source>
</evidence>
<keyword evidence="10 16" id="KW-0548">Nucleotidyltransferase</keyword>
<evidence type="ECO:0000256" key="7">
    <source>
        <dbReference type="ARBA" id="ARBA00022516"/>
    </source>
</evidence>
<protein>
    <recommendedName>
        <fullName evidence="6 16">Phosphatidate cytidylyltransferase</fullName>
        <ecNumber evidence="6 16">2.7.7.41</ecNumber>
    </recommendedName>
</protein>
<evidence type="ECO:0000256" key="5">
    <source>
        <dbReference type="ARBA" id="ARBA00010185"/>
    </source>
</evidence>
<dbReference type="GO" id="GO:0016020">
    <property type="term" value="C:membrane"/>
    <property type="evidence" value="ECO:0007669"/>
    <property type="project" value="UniProtKB-SubCell"/>
</dbReference>
<accession>B1X5I5</accession>
<dbReference type="PANTHER" id="PTHR47101">
    <property type="entry name" value="PHOSPHATIDATE CYTIDYLYLTRANSFERASE 5, CHLOROPLASTIC"/>
    <property type="match status" value="1"/>
</dbReference>
<keyword evidence="9 16" id="KW-0812">Transmembrane</keyword>
<comment type="pathway">
    <text evidence="4">Lipid metabolism.</text>
</comment>
<dbReference type="GeneID" id="6481981"/>
<evidence type="ECO:0000256" key="3">
    <source>
        <dbReference type="ARBA" id="ARBA00005119"/>
    </source>
</evidence>
<evidence type="ECO:0000256" key="11">
    <source>
        <dbReference type="ARBA" id="ARBA00022989"/>
    </source>
</evidence>
<organism evidence="18">
    <name type="scientific">Paulinella chromatophora</name>
    <dbReference type="NCBI Taxonomy" id="39717"/>
    <lineage>
        <taxon>Eukaryota</taxon>
        <taxon>Sar</taxon>
        <taxon>Rhizaria</taxon>
        <taxon>Cercozoa</taxon>
        <taxon>Imbricatea</taxon>
        <taxon>Silicofilosea</taxon>
        <taxon>Euglyphida</taxon>
        <taxon>Paulinellidae</taxon>
        <taxon>Paulinella</taxon>
    </lineage>
</organism>
<dbReference type="UniPathway" id="UPA00557">
    <property type="reaction ID" value="UER00614"/>
</dbReference>
<feature type="transmembrane region" description="Helical" evidence="17">
    <location>
        <begin position="73"/>
        <end position="91"/>
    </location>
</feature>
<dbReference type="RefSeq" id="YP_002049414.1">
    <property type="nucleotide sequence ID" value="NC_011087.1"/>
</dbReference>
<feature type="transmembrane region" description="Helical" evidence="17">
    <location>
        <begin position="28"/>
        <end position="61"/>
    </location>
</feature>
<dbReference type="PANTHER" id="PTHR47101:SF1">
    <property type="entry name" value="PHOSPHATIDATE CYTIDYLYLTRANSFERASE 4, CHLOROPLASTIC"/>
    <property type="match status" value="1"/>
</dbReference>
<keyword evidence="15" id="KW-1208">Phospholipid metabolism</keyword>
<keyword evidence="7" id="KW-0444">Lipid biosynthesis</keyword>